<feature type="region of interest" description="Disordered" evidence="1">
    <location>
        <begin position="1"/>
        <end position="22"/>
    </location>
</feature>
<comment type="caution">
    <text evidence="2">The sequence shown here is derived from an EMBL/GenBank/DDBJ whole genome shotgun (WGS) entry which is preliminary data.</text>
</comment>
<evidence type="ECO:0000256" key="1">
    <source>
        <dbReference type="SAM" id="MobiDB-lite"/>
    </source>
</evidence>
<evidence type="ECO:0000313" key="2">
    <source>
        <dbReference type="EMBL" id="MBA8991504.1"/>
    </source>
</evidence>
<dbReference type="Proteomes" id="UP000590225">
    <property type="component" value="Unassembled WGS sequence"/>
</dbReference>
<proteinExistence type="predicted"/>
<evidence type="ECO:0000313" key="3">
    <source>
        <dbReference type="Proteomes" id="UP000590225"/>
    </source>
</evidence>
<dbReference type="AlphaFoldDB" id="A0AAW3T9R9"/>
<reference evidence="2 3" key="1">
    <citation type="submission" date="2020-07" db="EMBL/GenBank/DDBJ databases">
        <title>Above-ground endophytic microbial communities from plants in different locations in the United States.</title>
        <authorList>
            <person name="Frank C."/>
        </authorList>
    </citation>
    <scope>NUCLEOTIDE SEQUENCE [LARGE SCALE GENOMIC DNA]</scope>
    <source>
        <strain evidence="2 3">WPL5_2</strain>
    </source>
</reference>
<dbReference type="EMBL" id="JACGXP010000004">
    <property type="protein sequence ID" value="MBA8991504.1"/>
    <property type="molecule type" value="Genomic_DNA"/>
</dbReference>
<sequence length="43" mass="4247">MEPEPSDPSPDSSDAAPSDGAALVSERCVQVNGAGPSFTVTVA</sequence>
<name>A0AAW3T9R9_9MICO</name>
<accession>A0AAW3T9R9</accession>
<dbReference type="RefSeq" id="WP_276511538.1">
    <property type="nucleotide sequence ID" value="NZ_JACGXP010000004.1"/>
</dbReference>
<protein>
    <submittedName>
        <fullName evidence="2">Uncharacterized protein</fullName>
    </submittedName>
</protein>
<organism evidence="2 3">
    <name type="scientific">Curtobacterium pusillum</name>
    <dbReference type="NCBI Taxonomy" id="69373"/>
    <lineage>
        <taxon>Bacteria</taxon>
        <taxon>Bacillati</taxon>
        <taxon>Actinomycetota</taxon>
        <taxon>Actinomycetes</taxon>
        <taxon>Micrococcales</taxon>
        <taxon>Microbacteriaceae</taxon>
        <taxon>Curtobacterium</taxon>
    </lineage>
</organism>
<feature type="compositionally biased region" description="Low complexity" evidence="1">
    <location>
        <begin position="9"/>
        <end position="22"/>
    </location>
</feature>
<gene>
    <name evidence="2" type="ORF">FHW23_002773</name>
</gene>